<protein>
    <submittedName>
        <fullName evidence="3">Uncharacterized protein</fullName>
    </submittedName>
</protein>
<evidence type="ECO:0000259" key="2">
    <source>
        <dbReference type="Pfam" id="PF21113"/>
    </source>
</evidence>
<evidence type="ECO:0000313" key="4">
    <source>
        <dbReference type="Proteomes" id="UP000035704"/>
    </source>
</evidence>
<feature type="domain" description="Lactate racemase C-terminal" evidence="2">
    <location>
        <begin position="273"/>
        <end position="424"/>
    </location>
</feature>
<evidence type="ECO:0000259" key="1">
    <source>
        <dbReference type="Pfam" id="PF09861"/>
    </source>
</evidence>
<dbReference type="PANTHER" id="PTHR33171:SF17">
    <property type="entry name" value="LARA-LIKE N-TERMINAL DOMAIN-CONTAINING PROTEIN"/>
    <property type="match status" value="1"/>
</dbReference>
<dbReference type="EMBL" id="CP009687">
    <property type="protein sequence ID" value="AKL95361.1"/>
    <property type="molecule type" value="Genomic_DNA"/>
</dbReference>
<dbReference type="Pfam" id="PF21113">
    <property type="entry name" value="LarA_C"/>
    <property type="match status" value="1"/>
</dbReference>
<dbReference type="Gene3D" id="3.40.50.11440">
    <property type="match status" value="1"/>
</dbReference>
<proteinExistence type="predicted"/>
<dbReference type="InterPro" id="IPR018657">
    <property type="entry name" value="LarA-like_N"/>
</dbReference>
<dbReference type="STRING" id="84022.CACET_c19130"/>
<dbReference type="NCBIfam" id="NF033504">
    <property type="entry name" value="Ni_dep_LarA"/>
    <property type="match status" value="1"/>
</dbReference>
<dbReference type="PANTHER" id="PTHR33171">
    <property type="entry name" value="LAR_N DOMAIN-CONTAINING PROTEIN"/>
    <property type="match status" value="1"/>
</dbReference>
<gene>
    <name evidence="3" type="ORF">CACET_c19130</name>
</gene>
<keyword evidence="4" id="KW-1185">Reference proteome</keyword>
<accession>A0A0G3W9I8</accession>
<dbReference type="Gene3D" id="3.90.226.30">
    <property type="match status" value="1"/>
</dbReference>
<dbReference type="InterPro" id="IPR048520">
    <property type="entry name" value="LarA_C"/>
</dbReference>
<organism evidence="3 4">
    <name type="scientific">Clostridium aceticum</name>
    <dbReference type="NCBI Taxonomy" id="84022"/>
    <lineage>
        <taxon>Bacteria</taxon>
        <taxon>Bacillati</taxon>
        <taxon>Bacillota</taxon>
        <taxon>Clostridia</taxon>
        <taxon>Eubacteriales</taxon>
        <taxon>Clostridiaceae</taxon>
        <taxon>Clostridium</taxon>
    </lineage>
</organism>
<dbReference type="PATRIC" id="fig|84022.6.peg.1909"/>
<dbReference type="AlphaFoldDB" id="A0A0G3W9I8"/>
<sequence length="425" mass="46620">MMTTIKLPYGKEHINVKIPEERLNAVLVSEMHEYKPELSQIEQVKKALENPIGTPRLKEMAKGKNKVVIIASDHTRPVPSKIIMPLMLEEIRKGNPDADITILISTGCHRETTKEELEAKFGSEIIANEKIYVHDCDDESMLVNIGVLPSGGLLIINKLAVEADLLVSEGFIEPHFFAGFSGGRKSVLPGVASRATVMYNHNAEFIDNEKARTGIIDGNPIQTDMLYAARAARLDFIVNVVINSEKEVIFAVAGDCDLAHKEGCKFLNDYCKVDSVPSDIVIVTNGGYPLDQNIYQAVKGMTAAEATVNEGGIIIMVAKSNDGHGGDHFHKTFKEEKDVSKMMDAFLATPSEKTIPDQWQSQIFARVLKNAKVIYVSEAPDEMVSDLHMIPAASVEEAIKLADKILAKEDAKITVIPDGVSVIVL</sequence>
<feature type="domain" description="LarA-like N-terminal" evidence="1">
    <location>
        <begin position="9"/>
        <end position="214"/>
    </location>
</feature>
<dbReference type="KEGG" id="cace:CACET_c19130"/>
<dbReference type="GO" id="GO:0050043">
    <property type="term" value="F:lactate racemase activity"/>
    <property type="evidence" value="ECO:0007669"/>
    <property type="project" value="InterPro"/>
</dbReference>
<evidence type="ECO:0000313" key="3">
    <source>
        <dbReference type="EMBL" id="AKL95361.1"/>
    </source>
</evidence>
<dbReference type="Pfam" id="PF09861">
    <property type="entry name" value="Lar_N"/>
    <property type="match status" value="1"/>
</dbReference>
<name>A0A0G3W9I8_9CLOT</name>
<dbReference type="InterPro" id="IPR048068">
    <property type="entry name" value="LarA-like"/>
</dbReference>
<dbReference type="Proteomes" id="UP000035704">
    <property type="component" value="Chromosome"/>
</dbReference>
<dbReference type="InterPro" id="IPR047926">
    <property type="entry name" value="Ni_dep_LarA"/>
</dbReference>
<reference evidence="3 4" key="1">
    <citation type="submission" date="2014-10" db="EMBL/GenBank/DDBJ databases">
        <title>Genome sequence of Clostridium aceticum DSM 1496.</title>
        <authorList>
            <person name="Poehlein A."/>
            <person name="Schiel-Bengelsdorf B."/>
            <person name="Gottschalk G."/>
            <person name="Duerre P."/>
            <person name="Daniel R."/>
        </authorList>
    </citation>
    <scope>NUCLEOTIDE SEQUENCE [LARGE SCALE GENOMIC DNA]</scope>
    <source>
        <strain evidence="3 4">DSM 1496</strain>
    </source>
</reference>
<dbReference type="InterPro" id="IPR043166">
    <property type="entry name" value="LarA-like_C"/>
</dbReference>